<dbReference type="Pfam" id="PF00903">
    <property type="entry name" value="Glyoxalase"/>
    <property type="match status" value="1"/>
</dbReference>
<evidence type="ECO:0000259" key="1">
    <source>
        <dbReference type="PROSITE" id="PS51819"/>
    </source>
</evidence>
<dbReference type="Gene3D" id="3.10.180.10">
    <property type="entry name" value="2,3-Dihydroxybiphenyl 1,2-Dioxygenase, domain 1"/>
    <property type="match status" value="1"/>
</dbReference>
<name>A0AA48HNA3_9ALTE</name>
<dbReference type="EMBL" id="AP027272">
    <property type="protein sequence ID" value="BDX08364.1"/>
    <property type="molecule type" value="Genomic_DNA"/>
</dbReference>
<evidence type="ECO:0000313" key="2">
    <source>
        <dbReference type="EMBL" id="BDX08364.1"/>
    </source>
</evidence>
<dbReference type="InterPro" id="IPR052164">
    <property type="entry name" value="Anthracycline_SecMetBiosynth"/>
</dbReference>
<dbReference type="InterPro" id="IPR037523">
    <property type="entry name" value="VOC_core"/>
</dbReference>
<dbReference type="InterPro" id="IPR004360">
    <property type="entry name" value="Glyas_Fos-R_dOase_dom"/>
</dbReference>
<organism evidence="2 3">
    <name type="scientific">Planctobacterium marinum</name>
    <dbReference type="NCBI Taxonomy" id="1631968"/>
    <lineage>
        <taxon>Bacteria</taxon>
        <taxon>Pseudomonadati</taxon>
        <taxon>Pseudomonadota</taxon>
        <taxon>Gammaproteobacteria</taxon>
        <taxon>Alteromonadales</taxon>
        <taxon>Alteromonadaceae</taxon>
        <taxon>Planctobacterium</taxon>
    </lineage>
</organism>
<dbReference type="AlphaFoldDB" id="A0AA48HNA3"/>
<dbReference type="RefSeq" id="WP_338294435.1">
    <property type="nucleotide sequence ID" value="NZ_AP027272.1"/>
</dbReference>
<proteinExistence type="predicted"/>
<dbReference type="KEGG" id="pmaw:MACH26_38850"/>
<protein>
    <recommendedName>
        <fullName evidence="1">VOC domain-containing protein</fullName>
    </recommendedName>
</protein>
<dbReference type="Proteomes" id="UP001333710">
    <property type="component" value="Chromosome"/>
</dbReference>
<accession>A0AA48HNA3</accession>
<dbReference type="SUPFAM" id="SSF54593">
    <property type="entry name" value="Glyoxalase/Bleomycin resistance protein/Dihydroxybiphenyl dioxygenase"/>
    <property type="match status" value="1"/>
</dbReference>
<dbReference type="InterPro" id="IPR029068">
    <property type="entry name" value="Glyas_Bleomycin-R_OHBP_Dase"/>
</dbReference>
<dbReference type="PROSITE" id="PS51819">
    <property type="entry name" value="VOC"/>
    <property type="match status" value="1"/>
</dbReference>
<gene>
    <name evidence="2" type="ORF">MACH26_38850</name>
</gene>
<dbReference type="PANTHER" id="PTHR33993:SF14">
    <property type="entry name" value="GB|AAF24581.1"/>
    <property type="match status" value="1"/>
</dbReference>
<feature type="domain" description="VOC" evidence="1">
    <location>
        <begin position="10"/>
        <end position="126"/>
    </location>
</feature>
<dbReference type="PANTHER" id="PTHR33993">
    <property type="entry name" value="GLYOXALASE-RELATED"/>
    <property type="match status" value="1"/>
</dbReference>
<reference evidence="2" key="1">
    <citation type="submission" date="2023-01" db="EMBL/GenBank/DDBJ databases">
        <title>Complete genome sequence of Planctobacterium marinum strain Dej080120_11.</title>
        <authorList>
            <person name="Ueki S."/>
            <person name="Maruyama F."/>
        </authorList>
    </citation>
    <scope>NUCLEOTIDE SEQUENCE</scope>
    <source>
        <strain evidence="2">Dej080120_11</strain>
    </source>
</reference>
<keyword evidence="3" id="KW-1185">Reference proteome</keyword>
<evidence type="ECO:0000313" key="3">
    <source>
        <dbReference type="Proteomes" id="UP001333710"/>
    </source>
</evidence>
<sequence>MSASEKVIGAIEWRDLTVDDATQLKDFYETVVGWKSGAVSMGEYSDYTMDLPDTGETVAGVCHARGCNAGLPAQWLMYVRVLDVHASISACESMGGKLLYGPKGMGDDEFCVVQDPAGAVIGLISEYAQA</sequence>